<protein>
    <recommendedName>
        <fullName evidence="4">Sodefrin-like factor</fullName>
    </recommendedName>
</protein>
<dbReference type="EMBL" id="MU825921">
    <property type="protein sequence ID" value="KAJ7382544.1"/>
    <property type="molecule type" value="Genomic_DNA"/>
</dbReference>
<sequence>MNMKLVVYIALFCFIENAVDAGPTECYSCTDVDAATCSANQKSQTCATDPNSLGITHCGTMVGIFKNHSKSGNEFEGIFRGCINCADKEAACFALGGAFKASKVWILQACKLECCTGNNCNTQTPPLSQDAINVYNPFAGVPGLTVSCLPRE</sequence>
<keyword evidence="3" id="KW-1185">Reference proteome</keyword>
<dbReference type="Proteomes" id="UP001163046">
    <property type="component" value="Unassembled WGS sequence"/>
</dbReference>
<evidence type="ECO:0000313" key="3">
    <source>
        <dbReference type="Proteomes" id="UP001163046"/>
    </source>
</evidence>
<accession>A0A9X0D2L2</accession>
<comment type="caution">
    <text evidence="2">The sequence shown here is derived from an EMBL/GenBank/DDBJ whole genome shotgun (WGS) entry which is preliminary data.</text>
</comment>
<feature type="signal peptide" evidence="1">
    <location>
        <begin position="1"/>
        <end position="21"/>
    </location>
</feature>
<name>A0A9X0D2L2_9CNID</name>
<gene>
    <name evidence="2" type="ORF">OS493_034435</name>
</gene>
<evidence type="ECO:0008006" key="4">
    <source>
        <dbReference type="Google" id="ProtNLM"/>
    </source>
</evidence>
<organism evidence="2 3">
    <name type="scientific">Desmophyllum pertusum</name>
    <dbReference type="NCBI Taxonomy" id="174260"/>
    <lineage>
        <taxon>Eukaryota</taxon>
        <taxon>Metazoa</taxon>
        <taxon>Cnidaria</taxon>
        <taxon>Anthozoa</taxon>
        <taxon>Hexacorallia</taxon>
        <taxon>Scleractinia</taxon>
        <taxon>Caryophylliina</taxon>
        <taxon>Caryophylliidae</taxon>
        <taxon>Desmophyllum</taxon>
    </lineage>
</organism>
<keyword evidence="1" id="KW-0732">Signal</keyword>
<evidence type="ECO:0000313" key="2">
    <source>
        <dbReference type="EMBL" id="KAJ7382544.1"/>
    </source>
</evidence>
<proteinExistence type="predicted"/>
<dbReference type="OrthoDB" id="6011891at2759"/>
<evidence type="ECO:0000256" key="1">
    <source>
        <dbReference type="SAM" id="SignalP"/>
    </source>
</evidence>
<dbReference type="AlphaFoldDB" id="A0A9X0D2L2"/>
<feature type="chain" id="PRO_5040899499" description="Sodefrin-like factor" evidence="1">
    <location>
        <begin position="22"/>
        <end position="152"/>
    </location>
</feature>
<reference evidence="2" key="1">
    <citation type="submission" date="2023-01" db="EMBL/GenBank/DDBJ databases">
        <title>Genome assembly of the deep-sea coral Lophelia pertusa.</title>
        <authorList>
            <person name="Herrera S."/>
            <person name="Cordes E."/>
        </authorList>
    </citation>
    <scope>NUCLEOTIDE SEQUENCE</scope>
    <source>
        <strain evidence="2">USNM1676648</strain>
        <tissue evidence="2">Polyp</tissue>
    </source>
</reference>